<evidence type="ECO:0000256" key="1">
    <source>
        <dbReference type="SAM" id="Phobius"/>
    </source>
</evidence>
<feature type="domain" description="FecR protein" evidence="2">
    <location>
        <begin position="166"/>
        <end position="247"/>
    </location>
</feature>
<dbReference type="Gene3D" id="2.60.120.1440">
    <property type="match status" value="1"/>
</dbReference>
<dbReference type="OrthoDB" id="258532at2"/>
<dbReference type="AlphaFoldDB" id="A0A517Z689"/>
<dbReference type="InterPro" id="IPR012373">
    <property type="entry name" value="Ferrdict_sens_TM"/>
</dbReference>
<dbReference type="Pfam" id="PF04773">
    <property type="entry name" value="FecR"/>
    <property type="match status" value="1"/>
</dbReference>
<dbReference type="InterPro" id="IPR006860">
    <property type="entry name" value="FecR"/>
</dbReference>
<keyword evidence="1" id="KW-0472">Membrane</keyword>
<sequence length="489" mass="52579" precursor="true">MDGRNPQTRESTLALIEAMLCGEITPEDQQRLNDLLKNDDTARLIFVEHMDLQAEVLRLAGRAQPVPEPNLMHRPVGGAALRTAAWMLVATAVSALLIVPAIVRFFATQPAQPQAAPQIVADAGPLPLVATLVAEFDATWGEVMDLPSLPVGTEMRAGDWIELEAGAAVLELRSGVRCVISGETLLSFDGGQNCFLDSGLATFEVPPQAIGFEVTTHGGKFVDRGTEFGVAVGVMGESEVHVFKGLVDAQTDFADGNVQTLRLSRHHAATLNPHTRSLSLTRFDVNTFAVPIAISEGVSRISPTVRFVPEPLAEIIPHELQEFGRVFLCPEQTEVLEQELVVYERFDFLATDAPTPRRPLPAGTRLKSYLVHFSPGRDSTVDGEITFQMPIAGLVADGPGLLATDAVFVHSETSLADADRPLRAIETPSAAAIAGNGDLSTFDRLRVSGPDGKTLSFHLKGSQVDQFRVLVHADPESLEPANGPDNGEK</sequence>
<proteinExistence type="predicted"/>
<dbReference type="PANTHER" id="PTHR30273:SF2">
    <property type="entry name" value="PROTEIN FECR"/>
    <property type="match status" value="1"/>
</dbReference>
<keyword evidence="4" id="KW-1185">Reference proteome</keyword>
<organism evidence="3 4">
    <name type="scientific">Maioricimonas rarisocia</name>
    <dbReference type="NCBI Taxonomy" id="2528026"/>
    <lineage>
        <taxon>Bacteria</taxon>
        <taxon>Pseudomonadati</taxon>
        <taxon>Planctomycetota</taxon>
        <taxon>Planctomycetia</taxon>
        <taxon>Planctomycetales</taxon>
        <taxon>Planctomycetaceae</taxon>
        <taxon>Maioricimonas</taxon>
    </lineage>
</organism>
<feature type="transmembrane region" description="Helical" evidence="1">
    <location>
        <begin position="84"/>
        <end position="107"/>
    </location>
</feature>
<keyword evidence="1" id="KW-1133">Transmembrane helix</keyword>
<accession>A0A517Z689</accession>
<dbReference type="PANTHER" id="PTHR30273">
    <property type="entry name" value="PERIPLASMIC SIGNAL SENSOR AND SIGMA FACTOR ACTIVATOR FECR-RELATED"/>
    <property type="match status" value="1"/>
</dbReference>
<protein>
    <submittedName>
        <fullName evidence="3">FecR protein</fullName>
    </submittedName>
</protein>
<dbReference type="Proteomes" id="UP000320496">
    <property type="component" value="Chromosome"/>
</dbReference>
<gene>
    <name evidence="3" type="ORF">Mal4_23300</name>
</gene>
<dbReference type="RefSeq" id="WP_145369338.1">
    <property type="nucleotide sequence ID" value="NZ_CP036275.1"/>
</dbReference>
<evidence type="ECO:0000259" key="2">
    <source>
        <dbReference type="Pfam" id="PF04773"/>
    </source>
</evidence>
<evidence type="ECO:0000313" key="3">
    <source>
        <dbReference type="EMBL" id="QDU38010.1"/>
    </source>
</evidence>
<keyword evidence="1" id="KW-0812">Transmembrane</keyword>
<name>A0A517Z689_9PLAN</name>
<dbReference type="KEGG" id="mri:Mal4_23300"/>
<dbReference type="EMBL" id="CP036275">
    <property type="protein sequence ID" value="QDU38010.1"/>
    <property type="molecule type" value="Genomic_DNA"/>
</dbReference>
<dbReference type="GO" id="GO:0016989">
    <property type="term" value="F:sigma factor antagonist activity"/>
    <property type="evidence" value="ECO:0007669"/>
    <property type="project" value="TreeGrafter"/>
</dbReference>
<evidence type="ECO:0000313" key="4">
    <source>
        <dbReference type="Proteomes" id="UP000320496"/>
    </source>
</evidence>
<reference evidence="3 4" key="1">
    <citation type="submission" date="2019-02" db="EMBL/GenBank/DDBJ databases">
        <title>Deep-cultivation of Planctomycetes and their phenomic and genomic characterization uncovers novel biology.</title>
        <authorList>
            <person name="Wiegand S."/>
            <person name="Jogler M."/>
            <person name="Boedeker C."/>
            <person name="Pinto D."/>
            <person name="Vollmers J."/>
            <person name="Rivas-Marin E."/>
            <person name="Kohn T."/>
            <person name="Peeters S.H."/>
            <person name="Heuer A."/>
            <person name="Rast P."/>
            <person name="Oberbeckmann S."/>
            <person name="Bunk B."/>
            <person name="Jeske O."/>
            <person name="Meyerdierks A."/>
            <person name="Storesund J.E."/>
            <person name="Kallscheuer N."/>
            <person name="Luecker S."/>
            <person name="Lage O.M."/>
            <person name="Pohl T."/>
            <person name="Merkel B.J."/>
            <person name="Hornburger P."/>
            <person name="Mueller R.-W."/>
            <person name="Bruemmer F."/>
            <person name="Labrenz M."/>
            <person name="Spormann A.M."/>
            <person name="Op den Camp H."/>
            <person name="Overmann J."/>
            <person name="Amann R."/>
            <person name="Jetten M.S.M."/>
            <person name="Mascher T."/>
            <person name="Medema M.H."/>
            <person name="Devos D.P."/>
            <person name="Kaster A.-K."/>
            <person name="Ovreas L."/>
            <person name="Rohde M."/>
            <person name="Galperin M.Y."/>
            <person name="Jogler C."/>
        </authorList>
    </citation>
    <scope>NUCLEOTIDE SEQUENCE [LARGE SCALE GENOMIC DNA]</scope>
    <source>
        <strain evidence="3 4">Mal4</strain>
    </source>
</reference>